<evidence type="ECO:0000313" key="2">
    <source>
        <dbReference type="Proteomes" id="UP001162992"/>
    </source>
</evidence>
<name>A0ACC2DI84_DIPCM</name>
<proteinExistence type="predicted"/>
<organism evidence="1 2">
    <name type="scientific">Diphasiastrum complanatum</name>
    <name type="common">Issler's clubmoss</name>
    <name type="synonym">Lycopodium complanatum</name>
    <dbReference type="NCBI Taxonomy" id="34168"/>
    <lineage>
        <taxon>Eukaryota</taxon>
        <taxon>Viridiplantae</taxon>
        <taxon>Streptophyta</taxon>
        <taxon>Embryophyta</taxon>
        <taxon>Tracheophyta</taxon>
        <taxon>Lycopodiopsida</taxon>
        <taxon>Lycopodiales</taxon>
        <taxon>Lycopodiaceae</taxon>
        <taxon>Lycopodioideae</taxon>
        <taxon>Diphasiastrum</taxon>
    </lineage>
</organism>
<accession>A0ACC2DI84</accession>
<evidence type="ECO:0000313" key="1">
    <source>
        <dbReference type="EMBL" id="KAJ7554006.1"/>
    </source>
</evidence>
<keyword evidence="2" id="KW-1185">Reference proteome</keyword>
<sequence>MLLGRVKVVMMAAKFEVFPMGPCSFRMPCPPRCCSASLTTAPAPPRLLLFDGECAPDQARLSRRDLATVERENRTTKEQEWEASQARPVFANPTAVELFYDNRTLPDTSGGKEASRRSVIVENINHIQGKIVDGDKRFVAQKSFNPGRNPVFRSSATIPKTSGFPSTSGRFLENLLDSRIADPVKDYQGAYLPQVNRLAYPGRSLAQPSKSLDQISEWQLQGEVSPYSSMFDDVMYSSLGSQSKDHCGVQSVQSRVQQMQRISPAKSNSLQDLAESKPKYHYWDYGAESSFNQSKHKIISLVDGEKVLQLSRLPQYAPRLMSPQSKRQLRNRKIQIQRKTVAYARQRLLKNEEEYFQVLEQLLRPSNNVQQHKRPEKNGPHEERAPVSQSSLHISAFSPSGLEAWVEEGERYKTNHEMVQHVSATPVEPMTICSPPAYNQSQIPTEKLPGRGQTRGIDSSSMSIPVCPSEDDNLENKSHFPLKPSYLTNEKAGNAEQMNTLGTIAGNAGRDYRLAEMECQASVDSIDFQKKGHTVMGNCLQQKQKHEIERTFADTNRNEKQETRRVFAGRQSIALDLKSRSLKLAEAKVDECQQPSCLQHNDVGLARLSGYQDLDSGLQVVNAMVDEQKHSVKLNHVEIRVREATTKSNDVLVIDDIATATSVVKRLMGEYRDLVHACDTEVADIDVKEESPVGHGYMTCFSIYCGPNADFGDGKSRLWVDVLDSKEEVLELFKVYFEDPGIKKVWHNFSFDRHILANHGIRVSGFHADTIHLARLWDSARKGAEGGYSLEALTSDPRVVDIERIADGKEHNIKKTSMKELFGRAMIKRDGTKGKVQMIPPVEELQRSEEDRPNWIRYSAGDAVSTWHLWQSLQMKLKYTEWKIEGVLRGNMYDFYLEYWQPFGELLVQMESDGMLVDRGHLANIEKIACAQQQAAARHFQKWACKYCPDALYMNVGSDAQVRQLLFGGMSNRNNPSVVIPTERVFQVPNTDNYIEEGKKVAKKCRPIVLRGIGVKLPVDWYTSSGWPAVSGASLKSLAGKVAIDYTTGNQENIFTDLPEEDVTSLTEAGGKQNVANEKEDLSNYGKAYEAFGGGQKGREACSALAALCEMASIDTLISNFIQPLQGGQFMGLDGRVHCSLNINTETGRLSARRPSLQNQPALEKDRYKIRQAFVAGEGKSLIVADYGQLELRILAHLANCKSMLEAFEAGGDFHSRTAMNMYSHVCEAVDDGSVILEWDPKPGEDKPPVPLLKVLICHYLKSIAFCLQLELRSSI</sequence>
<comment type="caution">
    <text evidence="1">The sequence shown here is derived from an EMBL/GenBank/DDBJ whole genome shotgun (WGS) entry which is preliminary data.</text>
</comment>
<protein>
    <submittedName>
        <fullName evidence="1">Uncharacterized protein</fullName>
    </submittedName>
</protein>
<dbReference type="EMBL" id="CM055097">
    <property type="protein sequence ID" value="KAJ7554006.1"/>
    <property type="molecule type" value="Genomic_DNA"/>
</dbReference>
<dbReference type="Proteomes" id="UP001162992">
    <property type="component" value="Chromosome 6"/>
</dbReference>
<reference evidence="2" key="1">
    <citation type="journal article" date="2024" name="Proc. Natl. Acad. Sci. U.S.A.">
        <title>Extraordinary preservation of gene collinearity over three hundred million years revealed in homosporous lycophytes.</title>
        <authorList>
            <person name="Li C."/>
            <person name="Wickell D."/>
            <person name="Kuo L.Y."/>
            <person name="Chen X."/>
            <person name="Nie B."/>
            <person name="Liao X."/>
            <person name="Peng D."/>
            <person name="Ji J."/>
            <person name="Jenkins J."/>
            <person name="Williams M."/>
            <person name="Shu S."/>
            <person name="Plott C."/>
            <person name="Barry K."/>
            <person name="Rajasekar S."/>
            <person name="Grimwood J."/>
            <person name="Han X."/>
            <person name="Sun S."/>
            <person name="Hou Z."/>
            <person name="He W."/>
            <person name="Dai G."/>
            <person name="Sun C."/>
            <person name="Schmutz J."/>
            <person name="Leebens-Mack J.H."/>
            <person name="Li F.W."/>
            <person name="Wang L."/>
        </authorList>
    </citation>
    <scope>NUCLEOTIDE SEQUENCE [LARGE SCALE GENOMIC DNA]</scope>
    <source>
        <strain evidence="2">cv. PW_Plant_1</strain>
    </source>
</reference>
<gene>
    <name evidence="1" type="ORF">O6H91_06G122400</name>
</gene>